<dbReference type="Proteomes" id="UP000789759">
    <property type="component" value="Unassembled WGS sequence"/>
</dbReference>
<dbReference type="EMBL" id="CAJVQA010000215">
    <property type="protein sequence ID" value="CAG8462828.1"/>
    <property type="molecule type" value="Genomic_DNA"/>
</dbReference>
<comment type="caution">
    <text evidence="1">The sequence shown here is derived from an EMBL/GenBank/DDBJ whole genome shotgun (WGS) entry which is preliminary data.</text>
</comment>
<dbReference type="OrthoDB" id="2333224at2759"/>
<proteinExistence type="predicted"/>
<name>A0A9N8VUD9_9GLOM</name>
<dbReference type="AlphaFoldDB" id="A0A9N8VUD9"/>
<accession>A0A9N8VUD9</accession>
<reference evidence="1" key="1">
    <citation type="submission" date="2021-06" db="EMBL/GenBank/DDBJ databases">
        <authorList>
            <person name="Kallberg Y."/>
            <person name="Tangrot J."/>
            <person name="Rosling A."/>
        </authorList>
    </citation>
    <scope>NUCLEOTIDE SEQUENCE</scope>
    <source>
        <strain evidence="1">FL966</strain>
    </source>
</reference>
<dbReference type="InterPro" id="IPR032675">
    <property type="entry name" value="LRR_dom_sf"/>
</dbReference>
<sequence length="539" mass="61804">MIGFTLSPSQMAPPLSLDIWCLILKNFKNDRLTLHSCALVNRVLVTHAVMLLWSDPFDENLSTRQVTALVNTLVSCLPNVSKPHLIRYGIILPTAPQPHFNYPSFIKVLKLDQLSRGISRWITRYATVEVNSPFPGNPLIVFCAHLSAEILRVVFVNCFLNKIAIKDSPWISVLQDITPWAYVRCVQRISELHIARVDYNSRITNLIDLHNLSYLIKIWASRCHEIRSLYIRVGEESQSFHEFLPKLVKAQDQLIKVHFSTGNNVLLIDKLLTALQSNTSLEEMDIFHTSLPNTFFHILSTCKVLSKLVLIGCKQHDQPLNLDLSSLHITQFFCKNNIIHPENLRLVFSAASTTLTTLILDIAPLDVLSTLSPRCRQLRHLVLGITSQPYDSIELLQDLQNLEYLAFCHVSKRFVSTYHHDFYARLGPSLPIFLQHLHTEYIATPDDVMKFFKGCIAPITILGLNQPCGINKFHLIVVCEFVRRKQFPLKILQYDGSNKEYIIKSSNFPPEFLDSLKELLTLEVETLHPFDTDRWSYPR</sequence>
<gene>
    <name evidence="1" type="ORF">CPELLU_LOCUS704</name>
</gene>
<keyword evidence="2" id="KW-1185">Reference proteome</keyword>
<organism evidence="1 2">
    <name type="scientific">Cetraspora pellucida</name>
    <dbReference type="NCBI Taxonomy" id="1433469"/>
    <lineage>
        <taxon>Eukaryota</taxon>
        <taxon>Fungi</taxon>
        <taxon>Fungi incertae sedis</taxon>
        <taxon>Mucoromycota</taxon>
        <taxon>Glomeromycotina</taxon>
        <taxon>Glomeromycetes</taxon>
        <taxon>Diversisporales</taxon>
        <taxon>Gigasporaceae</taxon>
        <taxon>Cetraspora</taxon>
    </lineage>
</organism>
<evidence type="ECO:0000313" key="2">
    <source>
        <dbReference type="Proteomes" id="UP000789759"/>
    </source>
</evidence>
<dbReference type="SUPFAM" id="SSF52047">
    <property type="entry name" value="RNI-like"/>
    <property type="match status" value="1"/>
</dbReference>
<protein>
    <submittedName>
        <fullName evidence="1">1506_t:CDS:1</fullName>
    </submittedName>
</protein>
<dbReference type="Gene3D" id="3.80.10.10">
    <property type="entry name" value="Ribonuclease Inhibitor"/>
    <property type="match status" value="1"/>
</dbReference>
<evidence type="ECO:0000313" key="1">
    <source>
        <dbReference type="EMBL" id="CAG8462828.1"/>
    </source>
</evidence>